<gene>
    <name evidence="1" type="ORF">EGJ28_03670</name>
</gene>
<sequence>MDEFDYWRLCDHLSVQDAAALVIGAEPSSVCGTGEGVYLAVHHSDAGPSSNAGAFQAAFTAIKNAIQAGTIPAKVRVSAREYGSADMQADAEYASIGLPFRHGTTAEDGEILSDEGFFYRPFPDWSLTTVAVADLKAWLASRGMVTGFFFPNREESQPGYLDKTHPSYAPKLAAAIRAWEAVTSDPERLRGKTPKQALTKWLNEHAAAYGLTKEDGTPNATGVEEAAKLANWRPEGGASKTPGE</sequence>
<accession>A0A3R8WF16</accession>
<name>A0A3R8WF16_9GAMM</name>
<dbReference type="Proteomes" id="UP000276506">
    <property type="component" value="Unassembled WGS sequence"/>
</dbReference>
<evidence type="ECO:0000313" key="1">
    <source>
        <dbReference type="EMBL" id="RRV14480.1"/>
    </source>
</evidence>
<dbReference type="AlphaFoldDB" id="A0A3R8WF16"/>
<organism evidence="1 2">
    <name type="scientific">Stutzerimonas xanthomarina</name>
    <dbReference type="NCBI Taxonomy" id="271420"/>
    <lineage>
        <taxon>Bacteria</taxon>
        <taxon>Pseudomonadati</taxon>
        <taxon>Pseudomonadota</taxon>
        <taxon>Gammaproteobacteria</taxon>
        <taxon>Pseudomonadales</taxon>
        <taxon>Pseudomonadaceae</taxon>
        <taxon>Stutzerimonas</taxon>
    </lineage>
</organism>
<evidence type="ECO:0000313" key="2">
    <source>
        <dbReference type="Proteomes" id="UP000276506"/>
    </source>
</evidence>
<comment type="caution">
    <text evidence="1">The sequence shown here is derived from an EMBL/GenBank/DDBJ whole genome shotgun (WGS) entry which is preliminary data.</text>
</comment>
<dbReference type="EMBL" id="RHQL01000001">
    <property type="protein sequence ID" value="RRV14480.1"/>
    <property type="molecule type" value="Genomic_DNA"/>
</dbReference>
<dbReference type="RefSeq" id="WP_125876074.1">
    <property type="nucleotide sequence ID" value="NZ_RHQL01000001.1"/>
</dbReference>
<proteinExistence type="predicted"/>
<reference evidence="1 2" key="1">
    <citation type="submission" date="2018-10" db="EMBL/GenBank/DDBJ databases">
        <title>Transmission dynamics of multidrug resistant bacteria on intensive care unit surfaces.</title>
        <authorList>
            <person name="D'Souza A.W."/>
            <person name="Potter R.F."/>
            <person name="Wallace M."/>
            <person name="Shupe A."/>
            <person name="Patel S."/>
            <person name="Sun S."/>
            <person name="Gul D."/>
            <person name="Kwon J.H."/>
            <person name="Andleeb S."/>
            <person name="Burnham C.-A.D."/>
            <person name="Dantas G."/>
        </authorList>
    </citation>
    <scope>NUCLEOTIDE SEQUENCE [LARGE SCALE GENOMIC DNA]</scope>
    <source>
        <strain evidence="1 2">PX_177</strain>
    </source>
</reference>
<protein>
    <submittedName>
        <fullName evidence="1">Uncharacterized protein</fullName>
    </submittedName>
</protein>